<keyword evidence="5" id="KW-1185">Reference proteome</keyword>
<name>A0ABT0L3A5_9GAMM</name>
<dbReference type="RefSeq" id="WP_188842751.1">
    <property type="nucleotide sequence ID" value="NZ_BMOT01000010.1"/>
</dbReference>
<dbReference type="EMBL" id="JAKILK010000007">
    <property type="protein sequence ID" value="MCL1118187.1"/>
    <property type="molecule type" value="Genomic_DNA"/>
</dbReference>
<comment type="caution">
    <text evidence="4">The sequence shown here is derived from an EMBL/GenBank/DDBJ whole genome shotgun (WGS) entry which is preliminary data.</text>
</comment>
<keyword evidence="2 3" id="KW-0732">Signal</keyword>
<sequence>MKSFVTTGAIMALLSSTSLMAANLTIPMSFEYLALDGKQIETNMFSHKSDLKLDNGSHKIAIRYHDMVEDDFSDSQSFIKSAPFIVTLNVVGDVNYTLSAADGEVIKRPKSFAKDPKVIITREDKGSVNYSVEQTNFEEESFLANIFNGNKGNDVDALSVNATSNGVAPAAVVQSATPPASATVAATAVATTVATTETKTAQPIKADNPAQAEQMLQYWWLQADEKTRKEFMGWAIKQL</sequence>
<protein>
    <submittedName>
        <fullName evidence="4">DUF2057 domain-containing protein</fullName>
    </submittedName>
</protein>
<feature type="signal peptide" evidence="3">
    <location>
        <begin position="1"/>
        <end position="21"/>
    </location>
</feature>
<evidence type="ECO:0000256" key="2">
    <source>
        <dbReference type="ARBA" id="ARBA00022729"/>
    </source>
</evidence>
<evidence type="ECO:0000256" key="3">
    <source>
        <dbReference type="SAM" id="SignalP"/>
    </source>
</evidence>
<reference evidence="4 5" key="1">
    <citation type="submission" date="2022-01" db="EMBL/GenBank/DDBJ databases">
        <title>Whole genome-based taxonomy of the Shewanellaceae.</title>
        <authorList>
            <person name="Martin-Rodriguez A.J."/>
        </authorList>
    </citation>
    <scope>NUCLEOTIDE SEQUENCE [LARGE SCALE GENOMIC DNA]</scope>
    <source>
        <strain evidence="4 5">JCM 17801</strain>
    </source>
</reference>
<comment type="similarity">
    <text evidence="1">Belongs to the UPF0319 family.</text>
</comment>
<evidence type="ECO:0000313" key="4">
    <source>
        <dbReference type="EMBL" id="MCL1118187.1"/>
    </source>
</evidence>
<dbReference type="Proteomes" id="UP001203212">
    <property type="component" value="Unassembled WGS sequence"/>
</dbReference>
<dbReference type="Pfam" id="PF09829">
    <property type="entry name" value="DUF2057"/>
    <property type="match status" value="1"/>
</dbReference>
<feature type="chain" id="PRO_5046152675" evidence="3">
    <location>
        <begin position="22"/>
        <end position="239"/>
    </location>
</feature>
<organism evidence="4 5">
    <name type="scientific">Shewanella aestuarii</name>
    <dbReference type="NCBI Taxonomy" id="1028752"/>
    <lineage>
        <taxon>Bacteria</taxon>
        <taxon>Pseudomonadati</taxon>
        <taxon>Pseudomonadota</taxon>
        <taxon>Gammaproteobacteria</taxon>
        <taxon>Alteromonadales</taxon>
        <taxon>Shewanellaceae</taxon>
        <taxon>Shewanella</taxon>
    </lineage>
</organism>
<dbReference type="PANTHER" id="PTHR38108:SF1">
    <property type="entry name" value="UPF0319 PROTEIN YCCT"/>
    <property type="match status" value="1"/>
</dbReference>
<dbReference type="PANTHER" id="PTHR38108">
    <property type="entry name" value="UPF0319 PROTEIN YCCT"/>
    <property type="match status" value="1"/>
</dbReference>
<dbReference type="InterPro" id="IPR018635">
    <property type="entry name" value="UPF0319"/>
</dbReference>
<evidence type="ECO:0000313" key="5">
    <source>
        <dbReference type="Proteomes" id="UP001203212"/>
    </source>
</evidence>
<accession>A0ABT0L3A5</accession>
<evidence type="ECO:0000256" key="1">
    <source>
        <dbReference type="ARBA" id="ARBA00008490"/>
    </source>
</evidence>
<proteinExistence type="inferred from homology"/>
<gene>
    <name evidence="4" type="ORF">L2689_13170</name>
</gene>